<dbReference type="OrthoDB" id="1645289at2759"/>
<dbReference type="PANTHER" id="PTHR11439:SF467">
    <property type="entry name" value="INTEGRASE CATALYTIC DOMAIN-CONTAINING PROTEIN"/>
    <property type="match status" value="1"/>
</dbReference>
<evidence type="ECO:0000313" key="2">
    <source>
        <dbReference type="EMBL" id="RDX63558.1"/>
    </source>
</evidence>
<dbReference type="PANTHER" id="PTHR11439">
    <property type="entry name" value="GAG-POL-RELATED RETROTRANSPOSON"/>
    <property type="match status" value="1"/>
</dbReference>
<dbReference type="EMBL" id="QJKJ01014833">
    <property type="protein sequence ID" value="RDX63558.1"/>
    <property type="molecule type" value="Genomic_DNA"/>
</dbReference>
<feature type="domain" description="Reverse transcriptase Ty1/copia-type" evidence="1">
    <location>
        <begin position="55"/>
        <end position="138"/>
    </location>
</feature>
<dbReference type="Pfam" id="PF07727">
    <property type="entry name" value="RVT_2"/>
    <property type="match status" value="1"/>
</dbReference>
<sequence length="273" mass="31931">MTLVAHFDLEIHQMDVKTMFLNGDIDEIIYMVQLENFVLDDFKSMVNVDDNCVHKFSGSKYIFLILYVDDILVYSSDISLLHETKIFLTKNLYMKDLMKASFVLGIQILRDCSQDILRLSQENYIDKILYRFGMKDSKLGDTLIAKGDKFSLKQCPNNDLERNKMQNILYASIVGSLIYTQEVKRVMYYLKKTKGYMLAYRESKGLEIIEYSNSNFAGCQDSKRFTSRYIYMLAIGVISWKFVKQTLITHSTMVAEFMVTLRHPRDMTAKLYH</sequence>
<evidence type="ECO:0000259" key="1">
    <source>
        <dbReference type="Pfam" id="PF07727"/>
    </source>
</evidence>
<name>A0A371EBZ2_MUCPR</name>
<dbReference type="AlphaFoldDB" id="A0A371EBZ2"/>
<proteinExistence type="predicted"/>
<gene>
    <name evidence="2" type="ORF">CR513_58003</name>
</gene>
<organism evidence="2 3">
    <name type="scientific">Mucuna pruriens</name>
    <name type="common">Velvet bean</name>
    <name type="synonym">Dolichos pruriens</name>
    <dbReference type="NCBI Taxonomy" id="157652"/>
    <lineage>
        <taxon>Eukaryota</taxon>
        <taxon>Viridiplantae</taxon>
        <taxon>Streptophyta</taxon>
        <taxon>Embryophyta</taxon>
        <taxon>Tracheophyta</taxon>
        <taxon>Spermatophyta</taxon>
        <taxon>Magnoliopsida</taxon>
        <taxon>eudicotyledons</taxon>
        <taxon>Gunneridae</taxon>
        <taxon>Pentapetalae</taxon>
        <taxon>rosids</taxon>
        <taxon>fabids</taxon>
        <taxon>Fabales</taxon>
        <taxon>Fabaceae</taxon>
        <taxon>Papilionoideae</taxon>
        <taxon>50 kb inversion clade</taxon>
        <taxon>NPAAA clade</taxon>
        <taxon>indigoferoid/millettioid clade</taxon>
        <taxon>Phaseoleae</taxon>
        <taxon>Mucuna</taxon>
    </lineage>
</organism>
<accession>A0A371EBZ2</accession>
<reference evidence="2" key="1">
    <citation type="submission" date="2018-05" db="EMBL/GenBank/DDBJ databases">
        <title>Draft genome of Mucuna pruriens seed.</title>
        <authorList>
            <person name="Nnadi N.E."/>
            <person name="Vos R."/>
            <person name="Hasami M.H."/>
            <person name="Devisetty U.K."/>
            <person name="Aguiy J.C."/>
        </authorList>
    </citation>
    <scope>NUCLEOTIDE SEQUENCE [LARGE SCALE GENOMIC DNA]</scope>
    <source>
        <strain evidence="2">JCA_2017</strain>
    </source>
</reference>
<feature type="non-terminal residue" evidence="2">
    <location>
        <position position="1"/>
    </location>
</feature>
<protein>
    <recommendedName>
        <fullName evidence="1">Reverse transcriptase Ty1/copia-type domain-containing protein</fullName>
    </recommendedName>
</protein>
<comment type="caution">
    <text evidence="2">The sequence shown here is derived from an EMBL/GenBank/DDBJ whole genome shotgun (WGS) entry which is preliminary data.</text>
</comment>
<evidence type="ECO:0000313" key="3">
    <source>
        <dbReference type="Proteomes" id="UP000257109"/>
    </source>
</evidence>
<dbReference type="InterPro" id="IPR013103">
    <property type="entry name" value="RVT_2"/>
</dbReference>
<dbReference type="Proteomes" id="UP000257109">
    <property type="component" value="Unassembled WGS sequence"/>
</dbReference>
<keyword evidence="3" id="KW-1185">Reference proteome</keyword>